<comment type="caution">
    <text evidence="11">The sequence shown here is derived from an EMBL/GenBank/DDBJ whole genome shotgun (WGS) entry which is preliminary data.</text>
</comment>
<comment type="subcellular location">
    <subcellularLocation>
        <location evidence="2">Cytoplasm</location>
    </subcellularLocation>
    <subcellularLocation>
        <location evidence="1">Nucleus</location>
    </subcellularLocation>
</comment>
<keyword evidence="5" id="KW-0677">Repeat</keyword>
<keyword evidence="7" id="KW-0539">Nucleus</keyword>
<evidence type="ECO:0000256" key="3">
    <source>
        <dbReference type="ARBA" id="ARBA00022448"/>
    </source>
</evidence>
<evidence type="ECO:0000256" key="6">
    <source>
        <dbReference type="ARBA" id="ARBA00022927"/>
    </source>
</evidence>
<evidence type="ECO:0000256" key="8">
    <source>
        <dbReference type="SAM" id="Coils"/>
    </source>
</evidence>
<dbReference type="PANTHER" id="PTHR10527">
    <property type="entry name" value="IMPORTIN BETA"/>
    <property type="match status" value="1"/>
</dbReference>
<dbReference type="Pfam" id="PF25780">
    <property type="entry name" value="TPR_IPO5"/>
    <property type="match status" value="2"/>
</dbReference>
<keyword evidence="8" id="KW-0175">Coiled coil</keyword>
<keyword evidence="3" id="KW-0813">Transport</keyword>
<accession>A0ABP1G211</accession>
<organism evidence="11 12">
    <name type="scientific">Coccomyxa viridis</name>
    <dbReference type="NCBI Taxonomy" id="1274662"/>
    <lineage>
        <taxon>Eukaryota</taxon>
        <taxon>Viridiplantae</taxon>
        <taxon>Chlorophyta</taxon>
        <taxon>core chlorophytes</taxon>
        <taxon>Trebouxiophyceae</taxon>
        <taxon>Trebouxiophyceae incertae sedis</taxon>
        <taxon>Coccomyxaceae</taxon>
        <taxon>Coccomyxa</taxon>
    </lineage>
</organism>
<dbReference type="Gene3D" id="1.25.10.10">
    <property type="entry name" value="Leucine-rich Repeat Variant"/>
    <property type="match status" value="1"/>
</dbReference>
<evidence type="ECO:0000256" key="5">
    <source>
        <dbReference type="ARBA" id="ARBA00022737"/>
    </source>
</evidence>
<dbReference type="Pfam" id="PF03810">
    <property type="entry name" value="IBN_N"/>
    <property type="match status" value="1"/>
</dbReference>
<feature type="compositionally biased region" description="Acidic residues" evidence="9">
    <location>
        <begin position="628"/>
        <end position="640"/>
    </location>
</feature>
<dbReference type="EMBL" id="CAXHTA020000011">
    <property type="protein sequence ID" value="CAL5224745.1"/>
    <property type="molecule type" value="Genomic_DNA"/>
</dbReference>
<dbReference type="SUPFAM" id="SSF48371">
    <property type="entry name" value="ARM repeat"/>
    <property type="match status" value="2"/>
</dbReference>
<sequence length="1054" mass="112840">MAGTGSLEEILSSCLSPENLRRVQAESALKAACKDAEVLPHLLATVQQSQSPEVQLLAAQTLRKHVPRDWRRLSSQVQDGMKAGIQELLSGERVGTVRRALAMAAAAMARICVPANQWPSLLPWLHGCTQSPSEAQRETALMLICSLIETIGEHMRQHFSTLVQVADAGLKDSSERVRGQALAAVATLVQWVAEEPEVKTFRTLVPSILQMAQAGLAAEDEHVAIEACEIFIDLIEAPAPVLGPTIPDLVRWCLQVATTTGYDLATREMALQVVQWLARYKPRQLAKSGAVKAVMQVICQLCAEPDPPEHDDADQLPAAKFAAQAIDVLALHLPNKLILPDALNFAQEAIGSPEAHVRAAACTVIVDVAEGCSDALRKKLLPVLQIVGKGFQDPDKKVRGQAMFALGELAAHCQPEMSKHAGEALPHVFAAMAEDDATLQEQACYALDSFCENLEEEMTQYLRPLLERLAGILNSSPSVELQAGALSAISSSAAAAGPGFTPYARDALALLRGFMDITDEEKLRCRVRATEAVGVIAASVGMEVLGPSLQDFVAAALRGLQIEDSELREFTHGMLGSIADKLGKDFAPFLPHAVEAAFASCSQEDGTAGDDSEEEGSAEAKSESLGSDIDDDEEDEDDEEGASRRLNVRTGILDEKAAAAQALGLYAKGTLELYGPYVERTLSILQRMASYFHDDVREQAYDSLAYLVAATAKAFPTSAPGKVSGEVQHVLDAAMAILLHAVEADDDKEAVSVAIAGAVGLVRGLGAEPCAAYLEKLISNITKVASGEALCQLAEEDEEEMEEEEEQEENPDENLLVAVGDALPALAAALGPDTYAPIFAQQHAEALFKWMRGSQPDSVRAAGMGALAEVSRELGHHMVPYVPKLLPIILRELRCEMSDNRRNSAFAAGTLVSAAPEATSQHALNLLQALQPLFQADEEPGTRDNAAGAVSRMILALGSHLPLEQVVPVLLSAVPLKEDLDEVAPVSSALAAMLINPDLAPRLAPQKNSLLQALDAILKQREVPEDLKKTLVEILATSDDPQMQQLLSSLQGHL</sequence>
<evidence type="ECO:0000313" key="11">
    <source>
        <dbReference type="EMBL" id="CAL5224745.1"/>
    </source>
</evidence>
<feature type="compositionally biased region" description="Acidic residues" evidence="9">
    <location>
        <begin position="607"/>
        <end position="617"/>
    </location>
</feature>
<keyword evidence="6" id="KW-0653">Protein transport</keyword>
<dbReference type="PROSITE" id="PS50166">
    <property type="entry name" value="IMPORTIN_B_NT"/>
    <property type="match status" value="1"/>
</dbReference>
<evidence type="ECO:0000256" key="4">
    <source>
        <dbReference type="ARBA" id="ARBA00022490"/>
    </source>
</evidence>
<gene>
    <name evidence="11" type="primary">g7478</name>
    <name evidence="11" type="ORF">VP750_LOCUS6404</name>
</gene>
<feature type="coiled-coil region" evidence="8">
    <location>
        <begin position="784"/>
        <end position="814"/>
    </location>
</feature>
<keyword evidence="4" id="KW-0963">Cytoplasm</keyword>
<dbReference type="InterPro" id="IPR057672">
    <property type="entry name" value="TPR_IPO4/5"/>
</dbReference>
<feature type="domain" description="Importin N-terminal" evidence="10">
    <location>
        <begin position="25"/>
        <end position="89"/>
    </location>
</feature>
<evidence type="ECO:0000259" key="10">
    <source>
        <dbReference type="PROSITE" id="PS50166"/>
    </source>
</evidence>
<dbReference type="InterPro" id="IPR011989">
    <property type="entry name" value="ARM-like"/>
</dbReference>
<evidence type="ECO:0000256" key="9">
    <source>
        <dbReference type="SAM" id="MobiDB-lite"/>
    </source>
</evidence>
<feature type="region of interest" description="Disordered" evidence="9">
    <location>
        <begin position="602"/>
        <end position="647"/>
    </location>
</feature>
<dbReference type="InterPro" id="IPR034085">
    <property type="entry name" value="TOG"/>
</dbReference>
<dbReference type="InterPro" id="IPR001494">
    <property type="entry name" value="Importin-beta_N"/>
</dbReference>
<evidence type="ECO:0000256" key="1">
    <source>
        <dbReference type="ARBA" id="ARBA00004123"/>
    </source>
</evidence>
<reference evidence="11 12" key="1">
    <citation type="submission" date="2024-06" db="EMBL/GenBank/DDBJ databases">
        <authorList>
            <person name="Kraege A."/>
            <person name="Thomma B."/>
        </authorList>
    </citation>
    <scope>NUCLEOTIDE SEQUENCE [LARGE SCALE GENOMIC DNA]</scope>
</reference>
<dbReference type="InterPro" id="IPR016024">
    <property type="entry name" value="ARM-type_fold"/>
</dbReference>
<dbReference type="SMART" id="SM01349">
    <property type="entry name" value="TOG"/>
    <property type="match status" value="1"/>
</dbReference>
<keyword evidence="12" id="KW-1185">Reference proteome</keyword>
<evidence type="ECO:0000256" key="2">
    <source>
        <dbReference type="ARBA" id="ARBA00004496"/>
    </source>
</evidence>
<protein>
    <submittedName>
        <fullName evidence="11">G7478 protein</fullName>
    </submittedName>
</protein>
<evidence type="ECO:0000313" key="12">
    <source>
        <dbReference type="Proteomes" id="UP001497392"/>
    </source>
</evidence>
<evidence type="ECO:0000256" key="7">
    <source>
        <dbReference type="ARBA" id="ARBA00023242"/>
    </source>
</evidence>
<proteinExistence type="predicted"/>
<name>A0ABP1G211_9CHLO</name>
<dbReference type="Proteomes" id="UP001497392">
    <property type="component" value="Unassembled WGS sequence"/>
</dbReference>
<dbReference type="InterPro" id="IPR040122">
    <property type="entry name" value="Importin_beta"/>
</dbReference>